<dbReference type="PANTHER" id="PTHR31218">
    <property type="entry name" value="WAT1-RELATED PROTEIN"/>
    <property type="match status" value="1"/>
</dbReference>
<evidence type="ECO:0000256" key="2">
    <source>
        <dbReference type="ARBA" id="ARBA00007635"/>
    </source>
</evidence>
<evidence type="ECO:0000256" key="5">
    <source>
        <dbReference type="ARBA" id="ARBA00023136"/>
    </source>
</evidence>
<dbReference type="SUPFAM" id="SSF103481">
    <property type="entry name" value="Multidrug resistance efflux transporter EmrE"/>
    <property type="match status" value="2"/>
</dbReference>
<keyword evidence="4 6" id="KW-1133">Transmembrane helix</keyword>
<comment type="subcellular location">
    <subcellularLocation>
        <location evidence="1">Membrane</location>
        <topology evidence="1">Multi-pass membrane protein</topology>
    </subcellularLocation>
</comment>
<evidence type="ECO:0000256" key="1">
    <source>
        <dbReference type="ARBA" id="ARBA00004141"/>
    </source>
</evidence>
<organism evidence="8 9">
    <name type="scientific">Camellia sinensis var. sinensis</name>
    <name type="common">China tea</name>
    <dbReference type="NCBI Taxonomy" id="542762"/>
    <lineage>
        <taxon>Eukaryota</taxon>
        <taxon>Viridiplantae</taxon>
        <taxon>Streptophyta</taxon>
        <taxon>Embryophyta</taxon>
        <taxon>Tracheophyta</taxon>
        <taxon>Spermatophyta</taxon>
        <taxon>Magnoliopsida</taxon>
        <taxon>eudicotyledons</taxon>
        <taxon>Gunneridae</taxon>
        <taxon>Pentapetalae</taxon>
        <taxon>asterids</taxon>
        <taxon>Ericales</taxon>
        <taxon>Theaceae</taxon>
        <taxon>Camellia</taxon>
    </lineage>
</organism>
<dbReference type="Pfam" id="PF00892">
    <property type="entry name" value="EamA"/>
    <property type="match status" value="2"/>
</dbReference>
<dbReference type="InterPro" id="IPR030184">
    <property type="entry name" value="WAT1-related"/>
</dbReference>
<dbReference type="AlphaFoldDB" id="A0A4S4D4E3"/>
<feature type="domain" description="EamA" evidence="7">
    <location>
        <begin position="194"/>
        <end position="332"/>
    </location>
</feature>
<dbReference type="InterPro" id="IPR000620">
    <property type="entry name" value="EamA_dom"/>
</dbReference>
<feature type="transmembrane region" description="Helical" evidence="6">
    <location>
        <begin position="315"/>
        <end position="334"/>
    </location>
</feature>
<evidence type="ECO:0000259" key="7">
    <source>
        <dbReference type="Pfam" id="PF00892"/>
    </source>
</evidence>
<dbReference type="EMBL" id="SDRB02012615">
    <property type="protein sequence ID" value="THF97192.1"/>
    <property type="molecule type" value="Genomic_DNA"/>
</dbReference>
<evidence type="ECO:0000313" key="8">
    <source>
        <dbReference type="EMBL" id="THF97192.1"/>
    </source>
</evidence>
<feature type="transmembrane region" description="Helical" evidence="6">
    <location>
        <begin position="114"/>
        <end position="135"/>
    </location>
</feature>
<sequence>MGEETETTGGKRLEGVWKKGKPYVMMVGLQCGAAGMLIITDATLKQGMSRYVLIVYRNAFAAITLAPFAFFFERKIRPKMTISIFWKIMVLAILEPLLDQNVSFLGMNLTSASYATAIMNAVPAVTFLIAVILRLERVKIKEVRSQAKVIGTIVTFGGALAMTLYKGPIINLFWFPKTCHIVLSNDDSDKHWLSGTLCLLVGCVAWSCFFILQSITVKKYPAELSLAFWICLMGAVLSAALTLVAERHPGVWAIGWDSRLLAPIYSGVISSGITYYVQGLVMKTRGPVFVTVFNPLCMIIVAVLGSIILAEKLHLGSIIGAIIITVGLYAVVWGKSKDHVAPTLLTDDKEDVGELPISTTTGVAKLAAGGKNNHKLAGDLDDQAKLSVILTDTTTTTGLDSDLQMTTSTQMDKNLGSFLEEAEAMKIEMGSIQDILGRLHESNEAFKSLYRRSHFLSP</sequence>
<comment type="caution">
    <text evidence="8">The sequence shown here is derived from an EMBL/GenBank/DDBJ whole genome shotgun (WGS) entry which is preliminary data.</text>
</comment>
<feature type="transmembrane region" description="Helical" evidence="6">
    <location>
        <begin position="260"/>
        <end position="277"/>
    </location>
</feature>
<feature type="transmembrane region" description="Helical" evidence="6">
    <location>
        <begin position="22"/>
        <end position="39"/>
    </location>
</feature>
<evidence type="ECO:0000256" key="3">
    <source>
        <dbReference type="ARBA" id="ARBA00022692"/>
    </source>
</evidence>
<name>A0A4S4D4E3_CAMSN</name>
<dbReference type="Proteomes" id="UP000306102">
    <property type="component" value="Unassembled WGS sequence"/>
</dbReference>
<feature type="domain" description="EamA" evidence="7">
    <location>
        <begin position="33"/>
        <end position="162"/>
    </location>
</feature>
<keyword evidence="5 6" id="KW-0472">Membrane</keyword>
<evidence type="ECO:0000256" key="6">
    <source>
        <dbReference type="SAM" id="Phobius"/>
    </source>
</evidence>
<keyword evidence="9" id="KW-1185">Reference proteome</keyword>
<feature type="transmembrane region" description="Helical" evidence="6">
    <location>
        <begin position="289"/>
        <end position="309"/>
    </location>
</feature>
<proteinExistence type="inferred from homology"/>
<reference evidence="8 9" key="1">
    <citation type="journal article" date="2018" name="Proc. Natl. Acad. Sci. U.S.A.">
        <title>Draft genome sequence of Camellia sinensis var. sinensis provides insights into the evolution of the tea genome and tea quality.</title>
        <authorList>
            <person name="Wei C."/>
            <person name="Yang H."/>
            <person name="Wang S."/>
            <person name="Zhao J."/>
            <person name="Liu C."/>
            <person name="Gao L."/>
            <person name="Xia E."/>
            <person name="Lu Y."/>
            <person name="Tai Y."/>
            <person name="She G."/>
            <person name="Sun J."/>
            <person name="Cao H."/>
            <person name="Tong W."/>
            <person name="Gao Q."/>
            <person name="Li Y."/>
            <person name="Deng W."/>
            <person name="Jiang X."/>
            <person name="Wang W."/>
            <person name="Chen Q."/>
            <person name="Zhang S."/>
            <person name="Li H."/>
            <person name="Wu J."/>
            <person name="Wang P."/>
            <person name="Li P."/>
            <person name="Shi C."/>
            <person name="Zheng F."/>
            <person name="Jian J."/>
            <person name="Huang B."/>
            <person name="Shan D."/>
            <person name="Shi M."/>
            <person name="Fang C."/>
            <person name="Yue Y."/>
            <person name="Li F."/>
            <person name="Li D."/>
            <person name="Wei S."/>
            <person name="Han B."/>
            <person name="Jiang C."/>
            <person name="Yin Y."/>
            <person name="Xia T."/>
            <person name="Zhang Z."/>
            <person name="Bennetzen J.L."/>
            <person name="Zhao S."/>
            <person name="Wan X."/>
        </authorList>
    </citation>
    <scope>NUCLEOTIDE SEQUENCE [LARGE SCALE GENOMIC DNA]</scope>
    <source>
        <strain evidence="9">cv. Shuchazao</strain>
        <tissue evidence="8">Leaf</tissue>
    </source>
</reference>
<dbReference type="InterPro" id="IPR037185">
    <property type="entry name" value="EmrE-like"/>
</dbReference>
<dbReference type="GO" id="GO:0016020">
    <property type="term" value="C:membrane"/>
    <property type="evidence" value="ECO:0007669"/>
    <property type="project" value="UniProtKB-SubCell"/>
</dbReference>
<feature type="transmembrane region" description="Helical" evidence="6">
    <location>
        <begin position="147"/>
        <end position="165"/>
    </location>
</feature>
<dbReference type="GO" id="GO:0022857">
    <property type="term" value="F:transmembrane transporter activity"/>
    <property type="evidence" value="ECO:0007669"/>
    <property type="project" value="InterPro"/>
</dbReference>
<accession>A0A4S4D4E3</accession>
<comment type="similarity">
    <text evidence="2">Belongs to the drug/metabolite transporter (DMT) superfamily. Plant drug/metabolite exporter (P-DME) (TC 2.A.7.4) family.</text>
</comment>
<evidence type="ECO:0000313" key="9">
    <source>
        <dbReference type="Proteomes" id="UP000306102"/>
    </source>
</evidence>
<feature type="transmembrane region" description="Helical" evidence="6">
    <location>
        <begin position="192"/>
        <end position="212"/>
    </location>
</feature>
<keyword evidence="3 6" id="KW-0812">Transmembrane</keyword>
<feature type="transmembrane region" description="Helical" evidence="6">
    <location>
        <begin position="51"/>
        <end position="72"/>
    </location>
</feature>
<protein>
    <recommendedName>
        <fullName evidence="7">EamA domain-containing protein</fullName>
    </recommendedName>
</protein>
<gene>
    <name evidence="8" type="ORF">TEA_012314</name>
</gene>
<feature type="transmembrane region" description="Helical" evidence="6">
    <location>
        <begin position="224"/>
        <end position="245"/>
    </location>
</feature>
<feature type="transmembrane region" description="Helical" evidence="6">
    <location>
        <begin position="84"/>
        <end position="102"/>
    </location>
</feature>
<evidence type="ECO:0000256" key="4">
    <source>
        <dbReference type="ARBA" id="ARBA00022989"/>
    </source>
</evidence>